<comment type="caution">
    <text evidence="5">The sequence shown here is derived from an EMBL/GenBank/DDBJ whole genome shotgun (WGS) entry which is preliminary data.</text>
</comment>
<dbReference type="EMBL" id="MZNU01000120">
    <property type="protein sequence ID" value="OWP04214.1"/>
    <property type="molecule type" value="Genomic_DNA"/>
</dbReference>
<dbReference type="InterPro" id="IPR008271">
    <property type="entry name" value="Ser/Thr_kinase_AS"/>
</dbReference>
<evidence type="ECO:0000256" key="3">
    <source>
        <dbReference type="ARBA" id="ARBA00022840"/>
    </source>
</evidence>
<feature type="domain" description="Protein kinase" evidence="4">
    <location>
        <begin position="4"/>
        <end position="309"/>
    </location>
</feature>
<evidence type="ECO:0000259" key="4">
    <source>
        <dbReference type="PROSITE" id="PS50011"/>
    </source>
</evidence>
<dbReference type="InParanoid" id="A0A218Z937"/>
<organism evidence="5 6">
    <name type="scientific">Diplocarpon coronariae</name>
    <dbReference type="NCBI Taxonomy" id="2795749"/>
    <lineage>
        <taxon>Eukaryota</taxon>
        <taxon>Fungi</taxon>
        <taxon>Dikarya</taxon>
        <taxon>Ascomycota</taxon>
        <taxon>Pezizomycotina</taxon>
        <taxon>Leotiomycetes</taxon>
        <taxon>Helotiales</taxon>
        <taxon>Drepanopezizaceae</taxon>
        <taxon>Diplocarpon</taxon>
    </lineage>
</organism>
<dbReference type="SMART" id="SM00220">
    <property type="entry name" value="S_TKc"/>
    <property type="match status" value="1"/>
</dbReference>
<dbReference type="Pfam" id="PF00069">
    <property type="entry name" value="Pkinase"/>
    <property type="match status" value="1"/>
</dbReference>
<dbReference type="InterPro" id="IPR051931">
    <property type="entry name" value="PAK3-like"/>
</dbReference>
<dbReference type="PANTHER" id="PTHR45832">
    <property type="entry name" value="SERINE/THREONINE-PROTEIN KINASE SAMKA-RELATED-RELATED"/>
    <property type="match status" value="1"/>
</dbReference>
<keyword evidence="2" id="KW-0547">Nucleotide-binding</keyword>
<evidence type="ECO:0000313" key="5">
    <source>
        <dbReference type="EMBL" id="OWP04214.1"/>
    </source>
</evidence>
<dbReference type="Proteomes" id="UP000242519">
    <property type="component" value="Unassembled WGS sequence"/>
</dbReference>
<gene>
    <name evidence="5" type="ORF">B2J93_2953</name>
</gene>
<dbReference type="Gene3D" id="1.10.510.10">
    <property type="entry name" value="Transferase(Phosphotransferase) domain 1"/>
    <property type="match status" value="1"/>
</dbReference>
<keyword evidence="5" id="KW-0418">Kinase</keyword>
<reference evidence="5 6" key="1">
    <citation type="submission" date="2017-04" db="EMBL/GenBank/DDBJ databases">
        <title>Draft genome sequence of Marssonina coronaria NL1: causal agent of apple blotch.</title>
        <authorList>
            <person name="Cheng Q."/>
        </authorList>
    </citation>
    <scope>NUCLEOTIDE SEQUENCE [LARGE SCALE GENOMIC DNA]</scope>
    <source>
        <strain evidence="5 6">NL1</strain>
    </source>
</reference>
<evidence type="ECO:0000313" key="6">
    <source>
        <dbReference type="Proteomes" id="UP000242519"/>
    </source>
</evidence>
<dbReference type="InterPro" id="IPR000719">
    <property type="entry name" value="Prot_kinase_dom"/>
</dbReference>
<dbReference type="GO" id="GO:0004674">
    <property type="term" value="F:protein serine/threonine kinase activity"/>
    <property type="evidence" value="ECO:0007669"/>
    <property type="project" value="UniProtKB-KW"/>
</dbReference>
<dbReference type="PROSITE" id="PS50011">
    <property type="entry name" value="PROTEIN_KINASE_DOM"/>
    <property type="match status" value="1"/>
</dbReference>
<keyword evidence="3" id="KW-0067">ATP-binding</keyword>
<keyword evidence="5" id="KW-0808">Transferase</keyword>
<dbReference type="STRING" id="503106.A0A218Z937"/>
<dbReference type="InterPro" id="IPR011009">
    <property type="entry name" value="Kinase-like_dom_sf"/>
</dbReference>
<accession>A0A218Z937</accession>
<proteinExistence type="inferred from homology"/>
<dbReference type="OrthoDB" id="5979581at2759"/>
<sequence>MSSLFRPGQVLRGRWGRYTITQEIHQTVWFARNLAGETVVIKSVRGHPRVENERDILKRFQARTPYLRPLIDEITEPPDPPTIVLQYLEDHLLNASRKKTLNRRELKYVSRRVLEALKVLHQEGFVHTDVKPDNILVNYREGEIRFSDVQLSDLGGTSPADGPAARAGTPIGAPIWTSPEVLMETPWNSATDIWSFGAVLISLIYGGNFNLFRPRHVACGHEEYGLEVLKQQFRYFGPFPAKYEEIARPPTIAAILYLMDTIPPAHTTPFHRTTATEVGLADKEFLGKIMQLDWRDRPTAAVLLEDEWFTDDGRVHQAGPYTSPCSKSRVSPSH</sequence>
<keyword evidence="5" id="KW-0723">Serine/threonine-protein kinase</keyword>
<dbReference type="PANTHER" id="PTHR45832:SF22">
    <property type="entry name" value="SERINE_THREONINE-PROTEIN KINASE SAMKA-RELATED"/>
    <property type="match status" value="1"/>
</dbReference>
<name>A0A218Z937_9HELO</name>
<dbReference type="SUPFAM" id="SSF56112">
    <property type="entry name" value="Protein kinase-like (PK-like)"/>
    <property type="match status" value="1"/>
</dbReference>
<evidence type="ECO:0000256" key="2">
    <source>
        <dbReference type="ARBA" id="ARBA00022741"/>
    </source>
</evidence>
<comment type="similarity">
    <text evidence="1">Belongs to the protein kinase superfamily. STE Ser/Thr protein kinase family. STE20 subfamily.</text>
</comment>
<dbReference type="GO" id="GO:0005524">
    <property type="term" value="F:ATP binding"/>
    <property type="evidence" value="ECO:0007669"/>
    <property type="project" value="UniProtKB-KW"/>
</dbReference>
<protein>
    <submittedName>
        <fullName evidence="5">Serine/threonine protein kinase</fullName>
    </submittedName>
</protein>
<evidence type="ECO:0000256" key="1">
    <source>
        <dbReference type="ARBA" id="ARBA00008874"/>
    </source>
</evidence>
<dbReference type="AlphaFoldDB" id="A0A218Z937"/>
<keyword evidence="6" id="KW-1185">Reference proteome</keyword>
<dbReference type="PROSITE" id="PS00108">
    <property type="entry name" value="PROTEIN_KINASE_ST"/>
    <property type="match status" value="1"/>
</dbReference>